<dbReference type="Proteomes" id="UP000069443">
    <property type="component" value="Unassembled WGS sequence"/>
</dbReference>
<reference evidence="2" key="2">
    <citation type="submission" date="2016-02" db="EMBL/GenBank/DDBJ databases">
        <title>Draft genome sequence of five rapidly growing Mycobacterium species.</title>
        <authorList>
            <person name="Katahira K."/>
            <person name="Gotou Y."/>
            <person name="Iida K."/>
            <person name="Ogura Y."/>
            <person name="Hayashi T."/>
        </authorList>
    </citation>
    <scope>NUCLEOTIDE SEQUENCE [LARGE SCALE GENOMIC DNA]</scope>
    <source>
        <strain evidence="2">JCM15298</strain>
    </source>
</reference>
<gene>
    <name evidence="1" type="ORF">RMCC_0605</name>
</gene>
<evidence type="ECO:0000313" key="2">
    <source>
        <dbReference type="Proteomes" id="UP000069443"/>
    </source>
</evidence>
<accession>A0A100W8V5</accession>
<proteinExistence type="predicted"/>
<comment type="caution">
    <text evidence="1">The sequence shown here is derived from an EMBL/GenBank/DDBJ whole genome shotgun (WGS) entry which is preliminary data.</text>
</comment>
<name>A0A100W8V5_MYCCR</name>
<keyword evidence="2" id="KW-1185">Reference proteome</keyword>
<reference evidence="2" key="1">
    <citation type="journal article" date="2016" name="Genome Announc.">
        <title>Draft Genome Sequences of Five Rapidly Growing Mycobacterium Species, M. thermoresistibile, M. fortuitum subsp. acetamidolyticum, M. canariasense, M. brisbanense, and M. novocastrense.</title>
        <authorList>
            <person name="Katahira K."/>
            <person name="Ogura Y."/>
            <person name="Gotoh Y."/>
            <person name="Hayashi T."/>
        </authorList>
    </citation>
    <scope>NUCLEOTIDE SEQUENCE [LARGE SCALE GENOMIC DNA]</scope>
    <source>
        <strain evidence="2">JCM15298</strain>
    </source>
</reference>
<protein>
    <submittedName>
        <fullName evidence="1">Uncharacterized protein</fullName>
    </submittedName>
</protein>
<evidence type="ECO:0000313" key="1">
    <source>
        <dbReference type="EMBL" id="GAS93639.1"/>
    </source>
</evidence>
<organism evidence="1 2">
    <name type="scientific">Mycolicibacterium canariasense</name>
    <name type="common">Mycobacterium canariasense</name>
    <dbReference type="NCBI Taxonomy" id="228230"/>
    <lineage>
        <taxon>Bacteria</taxon>
        <taxon>Bacillati</taxon>
        <taxon>Actinomycetota</taxon>
        <taxon>Actinomycetes</taxon>
        <taxon>Mycobacteriales</taxon>
        <taxon>Mycobacteriaceae</taxon>
        <taxon>Mycolicibacterium</taxon>
    </lineage>
</organism>
<sequence>MFADVHLDAAGLRRHAARALAAAAELDELMPIAYTLTGPTHI</sequence>
<dbReference type="AlphaFoldDB" id="A0A100W8V5"/>
<dbReference type="EMBL" id="BCSY01000020">
    <property type="protein sequence ID" value="GAS93639.1"/>
    <property type="molecule type" value="Genomic_DNA"/>
</dbReference>